<keyword evidence="2" id="KW-1185">Reference proteome</keyword>
<dbReference type="AlphaFoldDB" id="A0A1H1RZU8"/>
<reference evidence="1 2" key="1">
    <citation type="submission" date="2016-10" db="EMBL/GenBank/DDBJ databases">
        <authorList>
            <person name="de Groot N.N."/>
        </authorList>
    </citation>
    <scope>NUCLEOTIDE SEQUENCE [LARGE SCALE GENOMIC DNA]</scope>
    <source>
        <strain evidence="1 2">MP1X4</strain>
    </source>
</reference>
<proteinExistence type="predicted"/>
<dbReference type="Proteomes" id="UP000199679">
    <property type="component" value="Chromosome I"/>
</dbReference>
<accession>A0A1H1RZU8</accession>
<organism evidence="1 2">
    <name type="scientific">Mucilaginibacter mallensis</name>
    <dbReference type="NCBI Taxonomy" id="652787"/>
    <lineage>
        <taxon>Bacteria</taxon>
        <taxon>Pseudomonadati</taxon>
        <taxon>Bacteroidota</taxon>
        <taxon>Sphingobacteriia</taxon>
        <taxon>Sphingobacteriales</taxon>
        <taxon>Sphingobacteriaceae</taxon>
        <taxon>Mucilaginibacter</taxon>
    </lineage>
</organism>
<sequence>MKAQDKHFKLINSATGYVIYYHTLNGELEKDKIKEELEKVKAQVAIKNNIYIETIFWQEIKDDAPADALAN</sequence>
<evidence type="ECO:0000313" key="2">
    <source>
        <dbReference type="Proteomes" id="UP000199679"/>
    </source>
</evidence>
<protein>
    <submittedName>
        <fullName evidence="1">Uncharacterized protein</fullName>
    </submittedName>
</protein>
<dbReference type="EMBL" id="LT629740">
    <property type="protein sequence ID" value="SDS40509.1"/>
    <property type="molecule type" value="Genomic_DNA"/>
</dbReference>
<gene>
    <name evidence="1" type="ORF">SAMN05216490_1095</name>
</gene>
<evidence type="ECO:0000313" key="1">
    <source>
        <dbReference type="EMBL" id="SDS40509.1"/>
    </source>
</evidence>
<name>A0A1H1RZU8_MUCMA</name>